<dbReference type="InterPro" id="IPR011013">
    <property type="entry name" value="Gal_mutarotase_sf_dom"/>
</dbReference>
<keyword evidence="2" id="KW-1185">Reference proteome</keyword>
<comment type="caution">
    <text evidence="1">The sequence shown here is derived from an EMBL/GenBank/DDBJ whole genome shotgun (WGS) entry which is preliminary data.</text>
</comment>
<gene>
    <name evidence="1" type="ORF">Fot_57549</name>
</gene>
<dbReference type="Gene3D" id="2.70.98.10">
    <property type="match status" value="1"/>
</dbReference>
<protein>
    <submittedName>
        <fullName evidence="1">NDH-dependent cyclic electron flow 5</fullName>
    </submittedName>
</protein>
<dbReference type="AlphaFoldDB" id="A0ABD1NUY3"/>
<dbReference type="EMBL" id="JBFOLJ010000115">
    <property type="protein sequence ID" value="KAL2455425.1"/>
    <property type="molecule type" value="Genomic_DNA"/>
</dbReference>
<dbReference type="SUPFAM" id="SSF74650">
    <property type="entry name" value="Galactose mutarotase-like"/>
    <property type="match status" value="1"/>
</dbReference>
<organism evidence="1 2">
    <name type="scientific">Forsythia ovata</name>
    <dbReference type="NCBI Taxonomy" id="205694"/>
    <lineage>
        <taxon>Eukaryota</taxon>
        <taxon>Viridiplantae</taxon>
        <taxon>Streptophyta</taxon>
        <taxon>Embryophyta</taxon>
        <taxon>Tracheophyta</taxon>
        <taxon>Spermatophyta</taxon>
        <taxon>Magnoliopsida</taxon>
        <taxon>eudicotyledons</taxon>
        <taxon>Gunneridae</taxon>
        <taxon>Pentapetalae</taxon>
        <taxon>asterids</taxon>
        <taxon>lamiids</taxon>
        <taxon>Lamiales</taxon>
        <taxon>Oleaceae</taxon>
        <taxon>Forsythieae</taxon>
        <taxon>Forsythia</taxon>
    </lineage>
</organism>
<dbReference type="PANTHER" id="PTHR11122">
    <property type="entry name" value="APOSPORY-ASSOCIATED PROTEIN C-RELATED"/>
    <property type="match status" value="1"/>
</dbReference>
<proteinExistence type="predicted"/>
<name>A0ABD1NUY3_9LAMI</name>
<dbReference type="InterPro" id="IPR014718">
    <property type="entry name" value="GH-type_carb-bd"/>
</dbReference>
<evidence type="ECO:0000313" key="2">
    <source>
        <dbReference type="Proteomes" id="UP001604277"/>
    </source>
</evidence>
<evidence type="ECO:0000313" key="1">
    <source>
        <dbReference type="EMBL" id="KAL2455425.1"/>
    </source>
</evidence>
<dbReference type="Proteomes" id="UP001604277">
    <property type="component" value="Unassembled WGS sequence"/>
</dbReference>
<sequence>MNIICTCFPSPTSISLSTIKLVTKDISLRPYLLSPTRQNVSRKRDLALQAVEFSCPPIDADCLASEFGVDGVTFSGISGSCVIRMALENGSVANVMLPSGLITSFKVPMWHGGTMELLHTAVSEGENGGAVIQGGISLAFNCQNDRGGSWSPNIWALHQVKGTAQESIQVELISRNSECNVEVRHVINLQQDVLISEILVSNASTSALRLMGSFISHLTVSTPEATYAVGLEGSDFFTRPPVLANFSIIPPDFGTRKDQVSQKFWGHIALNKLFLKQNPDDDLKSMTRNIEEEEEEWKGEEKDNYKHLTDKMSRIYTSVPRNFTVIDRGRRNSVVVTRDGFNELYMFSPGSRHKWYSKYSYICLGQAALLQPISINSQSEWSGGQHLHNPNF</sequence>
<accession>A0ABD1NUY3</accession>
<dbReference type="PANTHER" id="PTHR11122:SF15">
    <property type="entry name" value="PROTEIN NDH-DEPENDENT CYCLIC ELECTRON FLOW 5"/>
    <property type="match status" value="1"/>
</dbReference>
<reference evidence="2" key="1">
    <citation type="submission" date="2024-07" db="EMBL/GenBank/DDBJ databases">
        <title>Two chromosome-level genome assemblies of Korean endemic species Abeliophyllum distichum and Forsythia ovata (Oleaceae).</title>
        <authorList>
            <person name="Jang H."/>
        </authorList>
    </citation>
    <scope>NUCLEOTIDE SEQUENCE [LARGE SCALE GENOMIC DNA]</scope>
</reference>